<evidence type="ECO:0000256" key="4">
    <source>
        <dbReference type="ARBA" id="ARBA00023136"/>
    </source>
</evidence>
<feature type="transmembrane region" description="Helical" evidence="6">
    <location>
        <begin position="454"/>
        <end position="477"/>
    </location>
</feature>
<keyword evidence="3 6" id="KW-1133">Transmembrane helix</keyword>
<accession>A0A427YG22</accession>
<proteinExistence type="predicted"/>
<evidence type="ECO:0000313" key="7">
    <source>
        <dbReference type="EMBL" id="RSH90048.1"/>
    </source>
</evidence>
<comment type="caution">
    <text evidence="7">The sequence shown here is derived from an EMBL/GenBank/DDBJ whole genome shotgun (WGS) entry which is preliminary data.</text>
</comment>
<evidence type="ECO:0008006" key="9">
    <source>
        <dbReference type="Google" id="ProtNLM"/>
    </source>
</evidence>
<evidence type="ECO:0000256" key="6">
    <source>
        <dbReference type="SAM" id="Phobius"/>
    </source>
</evidence>
<feature type="transmembrane region" description="Helical" evidence="6">
    <location>
        <begin position="83"/>
        <end position="100"/>
    </location>
</feature>
<dbReference type="OrthoDB" id="410267at2759"/>
<feature type="region of interest" description="Disordered" evidence="5">
    <location>
        <begin position="1"/>
        <end position="35"/>
    </location>
</feature>
<feature type="transmembrane region" description="Helical" evidence="6">
    <location>
        <begin position="351"/>
        <end position="378"/>
    </location>
</feature>
<comment type="subcellular location">
    <subcellularLocation>
        <location evidence="1">Membrane</location>
        <topology evidence="1">Multi-pass membrane protein</topology>
    </subcellularLocation>
</comment>
<gene>
    <name evidence="7" type="ORF">EHS25_001381</name>
</gene>
<dbReference type="Proteomes" id="UP000279259">
    <property type="component" value="Unassembled WGS sequence"/>
</dbReference>
<organism evidence="7 8">
    <name type="scientific">Saitozyma podzolica</name>
    <dbReference type="NCBI Taxonomy" id="1890683"/>
    <lineage>
        <taxon>Eukaryota</taxon>
        <taxon>Fungi</taxon>
        <taxon>Dikarya</taxon>
        <taxon>Basidiomycota</taxon>
        <taxon>Agaricomycotina</taxon>
        <taxon>Tremellomycetes</taxon>
        <taxon>Tremellales</taxon>
        <taxon>Trimorphomycetaceae</taxon>
        <taxon>Saitozyma</taxon>
    </lineage>
</organism>
<evidence type="ECO:0000256" key="1">
    <source>
        <dbReference type="ARBA" id="ARBA00004141"/>
    </source>
</evidence>
<name>A0A427YG22_9TREE</name>
<dbReference type="PANTHER" id="PTHR21576:SF160">
    <property type="entry name" value="NODULIN-LIKE DOMAIN-CONTAINING PROTEIN"/>
    <property type="match status" value="1"/>
</dbReference>
<feature type="region of interest" description="Disordered" evidence="5">
    <location>
        <begin position="285"/>
        <end position="307"/>
    </location>
</feature>
<evidence type="ECO:0000256" key="3">
    <source>
        <dbReference type="ARBA" id="ARBA00022989"/>
    </source>
</evidence>
<dbReference type="STRING" id="1890683.A0A427YG22"/>
<dbReference type="GO" id="GO:0022857">
    <property type="term" value="F:transmembrane transporter activity"/>
    <property type="evidence" value="ECO:0007669"/>
    <property type="project" value="InterPro"/>
</dbReference>
<evidence type="ECO:0000313" key="8">
    <source>
        <dbReference type="Proteomes" id="UP000279259"/>
    </source>
</evidence>
<feature type="transmembrane region" description="Helical" evidence="6">
    <location>
        <begin position="489"/>
        <end position="507"/>
    </location>
</feature>
<feature type="transmembrane region" description="Helical" evidence="6">
    <location>
        <begin position="112"/>
        <end position="130"/>
    </location>
</feature>
<feature type="transmembrane region" description="Helical" evidence="6">
    <location>
        <begin position="215"/>
        <end position="235"/>
    </location>
</feature>
<feature type="transmembrane region" description="Helical" evidence="6">
    <location>
        <begin position="428"/>
        <end position="448"/>
    </location>
</feature>
<dbReference type="SUPFAM" id="SSF103473">
    <property type="entry name" value="MFS general substrate transporter"/>
    <property type="match status" value="1"/>
</dbReference>
<evidence type="ECO:0000256" key="2">
    <source>
        <dbReference type="ARBA" id="ARBA00022692"/>
    </source>
</evidence>
<dbReference type="EMBL" id="RSCD01000011">
    <property type="protein sequence ID" value="RSH90048.1"/>
    <property type="molecule type" value="Genomic_DNA"/>
</dbReference>
<keyword evidence="2 6" id="KW-0812">Transmembrane</keyword>
<feature type="transmembrane region" description="Helical" evidence="6">
    <location>
        <begin position="44"/>
        <end position="63"/>
    </location>
</feature>
<dbReference type="Pfam" id="PF07690">
    <property type="entry name" value="MFS_1"/>
    <property type="match status" value="1"/>
</dbReference>
<protein>
    <recommendedName>
        <fullName evidence="9">Nodulin-like domain-containing protein</fullName>
    </recommendedName>
</protein>
<dbReference type="AlphaFoldDB" id="A0A427YG22"/>
<keyword evidence="4 6" id="KW-0472">Membrane</keyword>
<dbReference type="InterPro" id="IPR036259">
    <property type="entry name" value="MFS_trans_sf"/>
</dbReference>
<sequence>MTGSSSLSGAIRNCSPSRLPLLGQKGPDPGGNGSMTVNSDARRMGVFVMAVLVGLASGSNYVYSAYAPQLATELVISSTQVNLIGLAGNLGMYLAGPFWGKIVDSYGQRYPLLIGGCLTLTGYSLVRAFYEHAIPLRSSPSDDVSTFRLLLLAFCMFITGMGGSAGLTGSVNAAAKSFLDKTRASATGTVLAGFGLSAFLFSTIGHVMYKGDAGGLLLLLAIGTGLPMIVGSFIVRPVPPKKGSEEQGYDRIPSGPDIVVDDNENELGGAILAERRSTSLELIRSRSPTAPSRHHRPSFESASIAPFEPRLPSGSLAAEGGPKPASASVEPSPSELAYSPLDLLRSTDFHILFVILALLCGTGLMYINNAGTVALALAREGQWKYDVKVISAWQAKQVATVSVWNCAGRILGGVFSDFCKLKFQMKRIWFLPMVAALFVISQLAALSVTSVEHLWVVSTLLGGSYGSLFNVVPMLVLEWFGMKHFSQNYGWICVAPVIGGNTFNLLFGRVYDSNTVGKIGSPHAGLEAGADLLRRALKRGGVSLPDDGSHDCLVGEHCYATAFKVAAFGCFLALLLSLWAGARRQWPKRDKRRALRLDSEPLIGGEA</sequence>
<reference evidence="7 8" key="1">
    <citation type="submission" date="2018-11" db="EMBL/GenBank/DDBJ databases">
        <title>Genome sequence of Saitozyma podzolica DSM 27192.</title>
        <authorList>
            <person name="Aliyu H."/>
            <person name="Gorte O."/>
            <person name="Ochsenreither K."/>
        </authorList>
    </citation>
    <scope>NUCLEOTIDE SEQUENCE [LARGE SCALE GENOMIC DNA]</scope>
    <source>
        <strain evidence="7 8">DSM 27192</strain>
    </source>
</reference>
<keyword evidence="8" id="KW-1185">Reference proteome</keyword>
<evidence type="ECO:0000256" key="5">
    <source>
        <dbReference type="SAM" id="MobiDB-lite"/>
    </source>
</evidence>
<feature type="transmembrane region" description="Helical" evidence="6">
    <location>
        <begin position="150"/>
        <end position="174"/>
    </location>
</feature>
<dbReference type="InterPro" id="IPR011701">
    <property type="entry name" value="MFS"/>
</dbReference>
<dbReference type="Gene3D" id="1.20.1250.20">
    <property type="entry name" value="MFS general substrate transporter like domains"/>
    <property type="match status" value="1"/>
</dbReference>
<dbReference type="GO" id="GO:0000329">
    <property type="term" value="C:fungal-type vacuole membrane"/>
    <property type="evidence" value="ECO:0007669"/>
    <property type="project" value="TreeGrafter"/>
</dbReference>
<dbReference type="PANTHER" id="PTHR21576">
    <property type="entry name" value="UNCHARACTERIZED NODULIN-LIKE PROTEIN"/>
    <property type="match status" value="1"/>
</dbReference>
<feature type="transmembrane region" description="Helical" evidence="6">
    <location>
        <begin position="563"/>
        <end position="582"/>
    </location>
</feature>
<feature type="transmembrane region" description="Helical" evidence="6">
    <location>
        <begin position="186"/>
        <end position="209"/>
    </location>
</feature>